<dbReference type="Pfam" id="PF04339">
    <property type="entry name" value="FemAB_like"/>
    <property type="match status" value="1"/>
</dbReference>
<organism evidence="1 2">
    <name type="scientific">Persicimonas caeni</name>
    <dbReference type="NCBI Taxonomy" id="2292766"/>
    <lineage>
        <taxon>Bacteria</taxon>
        <taxon>Deltaproteobacteria</taxon>
        <taxon>Bradymonadales</taxon>
        <taxon>Bradymonadaceae</taxon>
        <taxon>Persicimonas</taxon>
    </lineage>
</organism>
<accession>A0A4Y6PUN9</accession>
<evidence type="ECO:0000313" key="2">
    <source>
        <dbReference type="Proteomes" id="UP000315995"/>
    </source>
</evidence>
<dbReference type="GO" id="GO:0016740">
    <property type="term" value="F:transferase activity"/>
    <property type="evidence" value="ECO:0007669"/>
    <property type="project" value="UniProtKB-KW"/>
</dbReference>
<dbReference type="Proteomes" id="UP000315995">
    <property type="component" value="Chromosome"/>
</dbReference>
<dbReference type="OrthoDB" id="9776898at2"/>
<dbReference type="SUPFAM" id="SSF55729">
    <property type="entry name" value="Acyl-CoA N-acyltransferases (Nat)"/>
    <property type="match status" value="1"/>
</dbReference>
<dbReference type="Gene3D" id="3.40.630.30">
    <property type="match status" value="1"/>
</dbReference>
<name>A0A4Y6PUN9_PERCE</name>
<dbReference type="EMBL" id="CP041186">
    <property type="protein sequence ID" value="QDG51970.1"/>
    <property type="molecule type" value="Genomic_DNA"/>
</dbReference>
<accession>A0A5B8Y6H8</accession>
<evidence type="ECO:0000313" key="1">
    <source>
        <dbReference type="EMBL" id="QDG51970.1"/>
    </source>
</evidence>
<keyword evidence="1" id="KW-0808">Transferase</keyword>
<dbReference type="InterPro" id="IPR016181">
    <property type="entry name" value="Acyl_CoA_acyltransferase"/>
</dbReference>
<reference evidence="1 2" key="1">
    <citation type="submission" date="2019-06" db="EMBL/GenBank/DDBJ databases">
        <title>Persicimonas caeni gen. nov., sp. nov., a predatory bacterium isolated from solar saltern.</title>
        <authorList>
            <person name="Wang S."/>
        </authorList>
    </citation>
    <scope>NUCLEOTIDE SEQUENCE [LARGE SCALE GENOMIC DNA]</scope>
    <source>
        <strain evidence="1 2">YN101</strain>
    </source>
</reference>
<dbReference type="AlphaFoldDB" id="A0A4Y6PUN9"/>
<gene>
    <name evidence="1" type="ORF">FIV42_14850</name>
</gene>
<dbReference type="PANTHER" id="PTHR47017:SF1">
    <property type="entry name" value="ACYL-COA"/>
    <property type="match status" value="1"/>
</dbReference>
<dbReference type="InterPro" id="IPR007434">
    <property type="entry name" value="FemAB-like"/>
</dbReference>
<dbReference type="PANTHER" id="PTHR47017">
    <property type="entry name" value="ACYL-COA"/>
    <property type="match status" value="1"/>
</dbReference>
<protein>
    <submittedName>
        <fullName evidence="1">N-acetyltransferase</fullName>
    </submittedName>
</protein>
<keyword evidence="2" id="KW-1185">Reference proteome</keyword>
<proteinExistence type="predicted"/>
<sequence>MSACAYVRFTRLRPRVTSMSLDLQFFDAVGALDASQWDALVADASPFLEHGFLVTLEETGCVGEGTGWYPQILGAFRDGELVGALPLYLKTDSRGEFVFDWSWADAAHRAGMQYYPKAVVAVPFTPIEGRRILVDESQEDAGAIRRALVEAAIDFAQRAQLSSLHFNFVLPEEVELFEDLGLPIREGLQYHWYNGPDLGVGDDYGDFDDYLARFRSKKRSNIRRERRKLAEAGVTTKVLVGDEVTPAHLDRMFDYYRDTIEKFYWGKQYLNRAFFEQLGQALGDRVHMVVAEHDGREFAGAFNLWKGDGLYGRYWGCLDEIKYAHFEVCLYRAVEWCIDHGVQKFEPGAQGEHKYDRGFMPTPTYSAHWVRHPGLARAIADFIAQEKWEVERQIEAMREDSPYKDG</sequence>